<reference evidence="1 2" key="1">
    <citation type="submission" date="2019-07" db="EMBL/GenBank/DDBJ databases">
        <title>Whole genome shotgun sequence of Cellulomonas aerilata NBRC 106308.</title>
        <authorList>
            <person name="Hosoyama A."/>
            <person name="Uohara A."/>
            <person name="Ohji S."/>
            <person name="Ichikawa N."/>
        </authorList>
    </citation>
    <scope>NUCLEOTIDE SEQUENCE [LARGE SCALE GENOMIC DNA]</scope>
    <source>
        <strain evidence="1 2">NBRC 106308</strain>
    </source>
</reference>
<gene>
    <name evidence="1" type="ORF">CAE01nite_01330</name>
</gene>
<keyword evidence="2" id="KW-1185">Reference proteome</keyword>
<dbReference type="EMBL" id="BJYY01000001">
    <property type="protein sequence ID" value="GEO32408.1"/>
    <property type="molecule type" value="Genomic_DNA"/>
</dbReference>
<dbReference type="Proteomes" id="UP000321181">
    <property type="component" value="Unassembled WGS sequence"/>
</dbReference>
<evidence type="ECO:0000313" key="2">
    <source>
        <dbReference type="Proteomes" id="UP000321181"/>
    </source>
</evidence>
<dbReference type="AlphaFoldDB" id="A0A512D7E7"/>
<evidence type="ECO:0000313" key="1">
    <source>
        <dbReference type="EMBL" id="GEO32408.1"/>
    </source>
</evidence>
<dbReference type="RefSeq" id="WP_146898520.1">
    <property type="nucleotide sequence ID" value="NZ_BAAARM010000001.1"/>
</dbReference>
<organism evidence="1 2">
    <name type="scientific">Cellulomonas aerilata</name>
    <dbReference type="NCBI Taxonomy" id="515326"/>
    <lineage>
        <taxon>Bacteria</taxon>
        <taxon>Bacillati</taxon>
        <taxon>Actinomycetota</taxon>
        <taxon>Actinomycetes</taxon>
        <taxon>Micrococcales</taxon>
        <taxon>Cellulomonadaceae</taxon>
        <taxon>Cellulomonas</taxon>
    </lineage>
</organism>
<name>A0A512D7E7_9CELL</name>
<accession>A0A512D7E7</accession>
<comment type="caution">
    <text evidence="1">The sequence shown here is derived from an EMBL/GenBank/DDBJ whole genome shotgun (WGS) entry which is preliminary data.</text>
</comment>
<sequence>MSWNRRRRVAAGVAAGGVALLAAAVVPGGGPLRACSAVGFADVAPIELRFDPALGVDSVAACLGAPCRPVALADAGGGWAVPQTREYLQAVEPGAVTHVTVRATAAGVVVVDRVAEVGRADDGGSGWPECPGPYRFLPVTIDA</sequence>
<proteinExistence type="predicted"/>
<dbReference type="OrthoDB" id="5084158at2"/>
<protein>
    <submittedName>
        <fullName evidence="1">Uncharacterized protein</fullName>
    </submittedName>
</protein>